<proteinExistence type="predicted"/>
<accession>C0NKD4</accession>
<dbReference type="STRING" id="447093.C0NKD4"/>
<protein>
    <submittedName>
        <fullName evidence="1">Phosphotransferase enzyme family protein</fullName>
    </submittedName>
</protein>
<dbReference type="PANTHER" id="PTHR36091:SF1">
    <property type="entry name" value="ALTERED INHERITANCE OF MITOCHONDRIA PROTEIN 9, MITOCHONDRIAL"/>
    <property type="match status" value="1"/>
</dbReference>
<dbReference type="GO" id="GO:0005739">
    <property type="term" value="C:mitochondrion"/>
    <property type="evidence" value="ECO:0007669"/>
    <property type="project" value="TreeGrafter"/>
</dbReference>
<organism evidence="1 2">
    <name type="scientific">Ajellomyces capsulatus (strain G186AR / H82 / ATCC MYA-2454 / RMSCC 2432)</name>
    <name type="common">Darling's disease fungus</name>
    <name type="synonym">Histoplasma capsulatum</name>
    <dbReference type="NCBI Taxonomy" id="447093"/>
    <lineage>
        <taxon>Eukaryota</taxon>
        <taxon>Fungi</taxon>
        <taxon>Dikarya</taxon>
        <taxon>Ascomycota</taxon>
        <taxon>Pezizomycotina</taxon>
        <taxon>Eurotiomycetes</taxon>
        <taxon>Eurotiomycetidae</taxon>
        <taxon>Onygenales</taxon>
        <taxon>Ajellomycetaceae</taxon>
        <taxon>Histoplasma</taxon>
    </lineage>
</organism>
<keyword evidence="2" id="KW-1185">Reference proteome</keyword>
<dbReference type="PANTHER" id="PTHR36091">
    <property type="entry name" value="ALTERED INHERITANCE OF MITOCHONDRIA PROTEIN 9, MITOCHONDRIAL"/>
    <property type="match status" value="1"/>
</dbReference>
<dbReference type="AlphaFoldDB" id="C0NKD4"/>
<gene>
    <name evidence="1" type="ORF">HCBG_03614</name>
</gene>
<name>C0NKD4_AJECG</name>
<dbReference type="InterPro" id="IPR051035">
    <property type="entry name" value="Mito_inheritance_9"/>
</dbReference>
<dbReference type="RefSeq" id="XP_045288806.1">
    <property type="nucleotide sequence ID" value="XM_045430663.1"/>
</dbReference>
<evidence type="ECO:0000313" key="2">
    <source>
        <dbReference type="Proteomes" id="UP000001631"/>
    </source>
</evidence>
<dbReference type="VEuPathDB" id="FungiDB:I7I50_03744"/>
<dbReference type="HOGENOM" id="CLU_1991997_0_0_1"/>
<reference evidence="1" key="1">
    <citation type="submission" date="2009-02" db="EMBL/GenBank/DDBJ databases">
        <title>The Genome Sequence of Ajellomyces capsulatus strain G186AR.</title>
        <authorList>
            <consortium name="The Broad Institute Genome Sequencing Platform"/>
            <person name="Champion M."/>
            <person name="Cuomo C."/>
            <person name="Ma L.-J."/>
            <person name="Henn M.R."/>
            <person name="Sil A."/>
            <person name="Goldman B."/>
            <person name="Young S.K."/>
            <person name="Kodira C.D."/>
            <person name="Zeng Q."/>
            <person name="Koehrsen M."/>
            <person name="Alvarado L."/>
            <person name="Berlin A."/>
            <person name="Borenstein D."/>
            <person name="Chen Z."/>
            <person name="Engels R."/>
            <person name="Freedman E."/>
            <person name="Gellesch M."/>
            <person name="Goldberg J."/>
            <person name="Griggs A."/>
            <person name="Gujja S."/>
            <person name="Heiman D."/>
            <person name="Hepburn T."/>
            <person name="Howarth C."/>
            <person name="Jen D."/>
            <person name="Larson L."/>
            <person name="Lewis B."/>
            <person name="Mehta T."/>
            <person name="Park D."/>
            <person name="Pearson M."/>
            <person name="Roberts A."/>
            <person name="Saif S."/>
            <person name="Shea T."/>
            <person name="Shenoy N."/>
            <person name="Sisk P."/>
            <person name="Stolte C."/>
            <person name="Sykes S."/>
            <person name="Walk T."/>
            <person name="White J."/>
            <person name="Yandava C."/>
            <person name="Klein B."/>
            <person name="McEwen J.G."/>
            <person name="Puccia R."/>
            <person name="Goldman G.H."/>
            <person name="Felipe M.S."/>
            <person name="Nino-Vega G."/>
            <person name="San-Blas G."/>
            <person name="Taylor J."/>
            <person name="Mendoza L."/>
            <person name="Galagan J."/>
            <person name="Nusbaum C."/>
            <person name="Birren B."/>
        </authorList>
    </citation>
    <scope>NUCLEOTIDE SEQUENCE</scope>
    <source>
        <strain evidence="1">G186AR</strain>
    </source>
</reference>
<sequence>MYNKNFVLTMDVGQTVIAKVPNPNAGIAYFTTAIEVATVDFLIMDKMLGVQFSQVWNNMQLVDKMKLRLDVARFQSTWLSVGFSEFGGIYYAQDQANLKPEKHLYGGNSGRKNLGYLVMISGDGI</sequence>
<dbReference type="InParanoid" id="C0NKD4"/>
<dbReference type="GeneID" id="69036630"/>
<dbReference type="EMBL" id="GG663366">
    <property type="protein sequence ID" value="EEH08325.1"/>
    <property type="molecule type" value="Genomic_DNA"/>
</dbReference>
<dbReference type="Proteomes" id="UP000001631">
    <property type="component" value="Unassembled WGS sequence"/>
</dbReference>
<evidence type="ECO:0000313" key="1">
    <source>
        <dbReference type="EMBL" id="EEH08325.1"/>
    </source>
</evidence>